<dbReference type="GO" id="GO:0051087">
    <property type="term" value="F:protein-folding chaperone binding"/>
    <property type="evidence" value="ECO:0007669"/>
    <property type="project" value="InterPro"/>
</dbReference>
<dbReference type="InterPro" id="IPR003103">
    <property type="entry name" value="BAG_domain"/>
</dbReference>
<evidence type="ECO:0000313" key="6">
    <source>
        <dbReference type="Proteomes" id="UP000027265"/>
    </source>
</evidence>
<evidence type="ECO:0000256" key="1">
    <source>
        <dbReference type="ARBA" id="ARBA00023186"/>
    </source>
</evidence>
<evidence type="ECO:0000256" key="2">
    <source>
        <dbReference type="SAM" id="MobiDB-lite"/>
    </source>
</evidence>
<dbReference type="STRING" id="933084.A0A067Q5D7"/>
<feature type="domain" description="Ubiquitin-like" evidence="3">
    <location>
        <begin position="1"/>
        <end position="71"/>
    </location>
</feature>
<feature type="domain" description="BAG" evidence="4">
    <location>
        <begin position="196"/>
        <end position="245"/>
    </location>
</feature>
<sequence>MSFTVKWGRERLHFDLPPPETKLSVIRHMVAEYTQLPEHSFKLVHGGAVMKDDNAPISAYKIRSNSTIALIGGESLSSEPSTSSSKSTPKPSEPRTEQTTISHIRMERERVKHTLAKEVDEFLSILKASSFSSPTSDDPPQLPPTPPPTTTSTAPSPAVAHLHPSSSPTTRAPPQLHTPPPPLHTTRASIAELEPTHAKLSELLLQSLLKLDAITPEGGWEQARKERKDAVREVQGVLDRLDGEWWAVKGRG</sequence>
<feature type="compositionally biased region" description="Low complexity" evidence="2">
    <location>
        <begin position="77"/>
        <end position="90"/>
    </location>
</feature>
<dbReference type="GO" id="GO:0000774">
    <property type="term" value="F:adenyl-nucleotide exchange factor activity"/>
    <property type="evidence" value="ECO:0007669"/>
    <property type="project" value="TreeGrafter"/>
</dbReference>
<dbReference type="PROSITE" id="PS51035">
    <property type="entry name" value="BAG"/>
    <property type="match status" value="1"/>
</dbReference>
<feature type="compositionally biased region" description="Pro residues" evidence="2">
    <location>
        <begin position="140"/>
        <end position="149"/>
    </location>
</feature>
<feature type="compositionally biased region" description="Low complexity" evidence="2">
    <location>
        <begin position="130"/>
        <end position="139"/>
    </location>
</feature>
<gene>
    <name evidence="5" type="ORF">JAAARDRAFT_35495</name>
</gene>
<dbReference type="Pfam" id="PF00240">
    <property type="entry name" value="ubiquitin"/>
    <property type="match status" value="1"/>
</dbReference>
<dbReference type="OrthoDB" id="417450at2759"/>
<feature type="region of interest" description="Disordered" evidence="2">
    <location>
        <begin position="130"/>
        <end position="188"/>
    </location>
</feature>
<evidence type="ECO:0000313" key="5">
    <source>
        <dbReference type="EMBL" id="KDQ57806.1"/>
    </source>
</evidence>
<reference evidence="6" key="1">
    <citation type="journal article" date="2014" name="Proc. Natl. Acad. Sci. U.S.A.">
        <title>Extensive sampling of basidiomycete genomes demonstrates inadequacy of the white-rot/brown-rot paradigm for wood decay fungi.</title>
        <authorList>
            <person name="Riley R."/>
            <person name="Salamov A.A."/>
            <person name="Brown D.W."/>
            <person name="Nagy L.G."/>
            <person name="Floudas D."/>
            <person name="Held B.W."/>
            <person name="Levasseur A."/>
            <person name="Lombard V."/>
            <person name="Morin E."/>
            <person name="Otillar R."/>
            <person name="Lindquist E.A."/>
            <person name="Sun H."/>
            <person name="LaButti K.M."/>
            <person name="Schmutz J."/>
            <person name="Jabbour D."/>
            <person name="Luo H."/>
            <person name="Baker S.E."/>
            <person name="Pisabarro A.G."/>
            <person name="Walton J.D."/>
            <person name="Blanchette R.A."/>
            <person name="Henrissat B."/>
            <person name="Martin F."/>
            <person name="Cullen D."/>
            <person name="Hibbett D.S."/>
            <person name="Grigoriev I.V."/>
        </authorList>
    </citation>
    <scope>NUCLEOTIDE SEQUENCE [LARGE SCALE GENOMIC DNA]</scope>
    <source>
        <strain evidence="6">MUCL 33604</strain>
    </source>
</reference>
<accession>A0A067Q5D7</accession>
<dbReference type="AlphaFoldDB" id="A0A067Q5D7"/>
<evidence type="ECO:0000259" key="4">
    <source>
        <dbReference type="PROSITE" id="PS51035"/>
    </source>
</evidence>
<feature type="region of interest" description="Disordered" evidence="2">
    <location>
        <begin position="73"/>
        <end position="110"/>
    </location>
</feature>
<dbReference type="GO" id="GO:0005634">
    <property type="term" value="C:nucleus"/>
    <property type="evidence" value="ECO:0007669"/>
    <property type="project" value="TreeGrafter"/>
</dbReference>
<organism evidence="5 6">
    <name type="scientific">Jaapia argillacea MUCL 33604</name>
    <dbReference type="NCBI Taxonomy" id="933084"/>
    <lineage>
        <taxon>Eukaryota</taxon>
        <taxon>Fungi</taxon>
        <taxon>Dikarya</taxon>
        <taxon>Basidiomycota</taxon>
        <taxon>Agaricomycotina</taxon>
        <taxon>Agaricomycetes</taxon>
        <taxon>Agaricomycetidae</taxon>
        <taxon>Jaapiales</taxon>
        <taxon>Jaapiaceae</taxon>
        <taxon>Jaapia</taxon>
    </lineage>
</organism>
<dbReference type="SMART" id="SM00213">
    <property type="entry name" value="UBQ"/>
    <property type="match status" value="1"/>
</dbReference>
<dbReference type="Gene3D" id="3.10.20.90">
    <property type="entry name" value="Phosphatidylinositol 3-kinase Catalytic Subunit, Chain A, domain 1"/>
    <property type="match status" value="1"/>
</dbReference>
<dbReference type="InterPro" id="IPR039773">
    <property type="entry name" value="BAG_chaperone_regulator"/>
</dbReference>
<dbReference type="EMBL" id="KL197719">
    <property type="protein sequence ID" value="KDQ57806.1"/>
    <property type="molecule type" value="Genomic_DNA"/>
</dbReference>
<dbReference type="Gene3D" id="1.20.58.120">
    <property type="entry name" value="BAG domain"/>
    <property type="match status" value="1"/>
</dbReference>
<name>A0A067Q5D7_9AGAM</name>
<keyword evidence="1" id="KW-0143">Chaperone</keyword>
<dbReference type="Proteomes" id="UP000027265">
    <property type="component" value="Unassembled WGS sequence"/>
</dbReference>
<dbReference type="Pfam" id="PF02179">
    <property type="entry name" value="BAG"/>
    <property type="match status" value="1"/>
</dbReference>
<evidence type="ECO:0000259" key="3">
    <source>
        <dbReference type="PROSITE" id="PS50053"/>
    </source>
</evidence>
<dbReference type="InParanoid" id="A0A067Q5D7"/>
<dbReference type="PANTHER" id="PTHR12329:SF16">
    <property type="entry name" value="BAG FAMILY MOLECULAR CHAPERONE REGULATOR 1"/>
    <property type="match status" value="1"/>
</dbReference>
<dbReference type="GO" id="GO:0005829">
    <property type="term" value="C:cytosol"/>
    <property type="evidence" value="ECO:0007669"/>
    <property type="project" value="TreeGrafter"/>
</dbReference>
<dbReference type="InterPro" id="IPR029071">
    <property type="entry name" value="Ubiquitin-like_domsf"/>
</dbReference>
<keyword evidence="6" id="KW-1185">Reference proteome</keyword>
<dbReference type="PROSITE" id="PS50053">
    <property type="entry name" value="UBIQUITIN_2"/>
    <property type="match status" value="1"/>
</dbReference>
<dbReference type="HOGENOM" id="CLU_082772_0_0_1"/>
<proteinExistence type="predicted"/>
<dbReference type="SUPFAM" id="SSF63491">
    <property type="entry name" value="BAG domain"/>
    <property type="match status" value="1"/>
</dbReference>
<dbReference type="GO" id="GO:0050821">
    <property type="term" value="P:protein stabilization"/>
    <property type="evidence" value="ECO:0007669"/>
    <property type="project" value="TreeGrafter"/>
</dbReference>
<protein>
    <submittedName>
        <fullName evidence="5">Uncharacterized protein</fullName>
    </submittedName>
</protein>
<dbReference type="InterPro" id="IPR000626">
    <property type="entry name" value="Ubiquitin-like_dom"/>
</dbReference>
<dbReference type="GO" id="GO:0016020">
    <property type="term" value="C:membrane"/>
    <property type="evidence" value="ECO:0007669"/>
    <property type="project" value="TreeGrafter"/>
</dbReference>
<dbReference type="SUPFAM" id="SSF54236">
    <property type="entry name" value="Ubiquitin-like"/>
    <property type="match status" value="1"/>
</dbReference>
<dbReference type="InterPro" id="IPR036533">
    <property type="entry name" value="BAG_dom_sf"/>
</dbReference>
<dbReference type="PANTHER" id="PTHR12329">
    <property type="entry name" value="BCL2-ASSOCIATED ATHANOGENE"/>
    <property type="match status" value="1"/>
</dbReference>